<dbReference type="InterPro" id="IPR017946">
    <property type="entry name" value="PLC-like_Pdiesterase_TIM-brl"/>
</dbReference>
<dbReference type="Pfam" id="PF26146">
    <property type="entry name" value="PI-PLC_X"/>
    <property type="match status" value="1"/>
</dbReference>
<dbReference type="EMBL" id="JAUEDM010000007">
    <property type="protein sequence ID" value="KAK3313496.1"/>
    <property type="molecule type" value="Genomic_DNA"/>
</dbReference>
<dbReference type="PANTHER" id="PTHR13593">
    <property type="match status" value="1"/>
</dbReference>
<dbReference type="PANTHER" id="PTHR13593:SF80">
    <property type="entry name" value="PLC-LIKE PHOSPHODIESTERASE"/>
    <property type="match status" value="1"/>
</dbReference>
<evidence type="ECO:0000256" key="1">
    <source>
        <dbReference type="SAM" id="MobiDB-lite"/>
    </source>
</evidence>
<keyword evidence="4" id="KW-1185">Reference proteome</keyword>
<gene>
    <name evidence="3" type="ORF">B0H66DRAFT_629431</name>
</gene>
<comment type="caution">
    <text evidence="3">The sequence shown here is derived from an EMBL/GenBank/DDBJ whole genome shotgun (WGS) entry which is preliminary data.</text>
</comment>
<feature type="chain" id="PRO_5042098625" evidence="2">
    <location>
        <begin position="26"/>
        <end position="398"/>
    </location>
</feature>
<evidence type="ECO:0000313" key="4">
    <source>
        <dbReference type="Proteomes" id="UP001283341"/>
    </source>
</evidence>
<feature type="non-terminal residue" evidence="3">
    <location>
        <position position="398"/>
    </location>
</feature>
<dbReference type="SUPFAM" id="SSF51695">
    <property type="entry name" value="PLC-like phosphodiesterases"/>
    <property type="match status" value="1"/>
</dbReference>
<name>A0AAE0HVG7_9PEZI</name>
<dbReference type="Proteomes" id="UP001283341">
    <property type="component" value="Unassembled WGS sequence"/>
</dbReference>
<evidence type="ECO:0000313" key="3">
    <source>
        <dbReference type="EMBL" id="KAK3313496.1"/>
    </source>
</evidence>
<accession>A0AAE0HVG7</accession>
<organism evidence="3 4">
    <name type="scientific">Apodospora peruviana</name>
    <dbReference type="NCBI Taxonomy" id="516989"/>
    <lineage>
        <taxon>Eukaryota</taxon>
        <taxon>Fungi</taxon>
        <taxon>Dikarya</taxon>
        <taxon>Ascomycota</taxon>
        <taxon>Pezizomycotina</taxon>
        <taxon>Sordariomycetes</taxon>
        <taxon>Sordariomycetidae</taxon>
        <taxon>Sordariales</taxon>
        <taxon>Lasiosphaeriaceae</taxon>
        <taxon>Apodospora</taxon>
    </lineage>
</organism>
<reference evidence="3" key="1">
    <citation type="journal article" date="2023" name="Mol. Phylogenet. Evol.">
        <title>Genome-scale phylogeny and comparative genomics of the fungal order Sordariales.</title>
        <authorList>
            <person name="Hensen N."/>
            <person name="Bonometti L."/>
            <person name="Westerberg I."/>
            <person name="Brannstrom I.O."/>
            <person name="Guillou S."/>
            <person name="Cros-Aarteil S."/>
            <person name="Calhoun S."/>
            <person name="Haridas S."/>
            <person name="Kuo A."/>
            <person name="Mondo S."/>
            <person name="Pangilinan J."/>
            <person name="Riley R."/>
            <person name="LaButti K."/>
            <person name="Andreopoulos B."/>
            <person name="Lipzen A."/>
            <person name="Chen C."/>
            <person name="Yan M."/>
            <person name="Daum C."/>
            <person name="Ng V."/>
            <person name="Clum A."/>
            <person name="Steindorff A."/>
            <person name="Ohm R.A."/>
            <person name="Martin F."/>
            <person name="Silar P."/>
            <person name="Natvig D.O."/>
            <person name="Lalanne C."/>
            <person name="Gautier V."/>
            <person name="Ament-Velasquez S.L."/>
            <person name="Kruys A."/>
            <person name="Hutchinson M.I."/>
            <person name="Powell A.J."/>
            <person name="Barry K."/>
            <person name="Miller A.N."/>
            <person name="Grigoriev I.V."/>
            <person name="Debuchy R."/>
            <person name="Gladieux P."/>
            <person name="Hiltunen Thoren M."/>
            <person name="Johannesson H."/>
        </authorList>
    </citation>
    <scope>NUCLEOTIDE SEQUENCE</scope>
    <source>
        <strain evidence="3">CBS 118394</strain>
    </source>
</reference>
<protein>
    <submittedName>
        <fullName evidence="3">PLC-like phosphodiesterase</fullName>
    </submittedName>
</protein>
<feature type="signal peptide" evidence="2">
    <location>
        <begin position="1"/>
        <end position="25"/>
    </location>
</feature>
<feature type="compositionally biased region" description="Low complexity" evidence="1">
    <location>
        <begin position="40"/>
        <end position="56"/>
    </location>
</feature>
<dbReference type="GO" id="GO:0006629">
    <property type="term" value="P:lipid metabolic process"/>
    <property type="evidence" value="ECO:0007669"/>
    <property type="project" value="InterPro"/>
</dbReference>
<dbReference type="GO" id="GO:0008081">
    <property type="term" value="F:phosphoric diester hydrolase activity"/>
    <property type="evidence" value="ECO:0007669"/>
    <property type="project" value="InterPro"/>
</dbReference>
<feature type="region of interest" description="Disordered" evidence="1">
    <location>
        <begin position="40"/>
        <end position="61"/>
    </location>
</feature>
<proteinExistence type="predicted"/>
<dbReference type="AlphaFoldDB" id="A0AAE0HVG7"/>
<dbReference type="InterPro" id="IPR051057">
    <property type="entry name" value="PI-PLC_domain"/>
</dbReference>
<sequence length="398" mass="42085">MLAPHPKILTSAAALLTLVSSFAQGQIAIDPQILPSTSTTIPTSTTISTPSTSSSSNLTVTPGTACNNSPTLCSRAYDNITHMGAHDSAFLRDASTGNSLAGNQYFNATVALSAGIRLLQGQVHDSAGTLQLCHTSCELLDAGPLQAWLTKIKHWLDDDANRNEIVTLLLVNSDNRPVSAYGSAFELSGIASYGFIPPSPSTASDTNWPTLEEMISTNKRLVTFVASLDYNSTDFPYLLSEFTHVFETSFDVTSLSNFSCNLDRPASAGSAENALSQKMMPLMNHFAYTSLTSSIDIPNVSDIDVTNSPSVNKTGALGQHARNCTSSWGQVKPVFVLVDFYDHGPAIETADRLNGVTGNVQGRKVSGSERNGGSTTSGVAGGRRIIGVVPGIIGLVMF</sequence>
<keyword evidence="2" id="KW-0732">Signal</keyword>
<dbReference type="Gene3D" id="3.20.20.190">
    <property type="entry name" value="Phosphatidylinositol (PI) phosphodiesterase"/>
    <property type="match status" value="1"/>
</dbReference>
<evidence type="ECO:0000256" key="2">
    <source>
        <dbReference type="SAM" id="SignalP"/>
    </source>
</evidence>
<reference evidence="3" key="2">
    <citation type="submission" date="2023-06" db="EMBL/GenBank/DDBJ databases">
        <authorList>
            <consortium name="Lawrence Berkeley National Laboratory"/>
            <person name="Haridas S."/>
            <person name="Hensen N."/>
            <person name="Bonometti L."/>
            <person name="Westerberg I."/>
            <person name="Brannstrom I.O."/>
            <person name="Guillou S."/>
            <person name="Cros-Aarteil S."/>
            <person name="Calhoun S."/>
            <person name="Kuo A."/>
            <person name="Mondo S."/>
            <person name="Pangilinan J."/>
            <person name="Riley R."/>
            <person name="Labutti K."/>
            <person name="Andreopoulos B."/>
            <person name="Lipzen A."/>
            <person name="Chen C."/>
            <person name="Yanf M."/>
            <person name="Daum C."/>
            <person name="Ng V."/>
            <person name="Clum A."/>
            <person name="Steindorff A."/>
            <person name="Ohm R."/>
            <person name="Martin F."/>
            <person name="Silar P."/>
            <person name="Natvig D."/>
            <person name="Lalanne C."/>
            <person name="Gautier V."/>
            <person name="Ament-Velasquez S.L."/>
            <person name="Kruys A."/>
            <person name="Hutchinson M.I."/>
            <person name="Powell A.J."/>
            <person name="Barry K."/>
            <person name="Miller A.N."/>
            <person name="Grigoriev I.V."/>
            <person name="Debuchy R."/>
            <person name="Gladieux P."/>
            <person name="Thoren M.H."/>
            <person name="Johannesson H."/>
        </authorList>
    </citation>
    <scope>NUCLEOTIDE SEQUENCE</scope>
    <source>
        <strain evidence="3">CBS 118394</strain>
    </source>
</reference>